<sequence length="145" mass="16240">MLIADKHRLENQTKVKLLAIRETELELYVQNCRQVGFVAAIIGGLAYFSFLYTKRDYYQEAHWFARVLYVTGLTCTMSLALTIVLGTTTIAMLGPGLALRGPDGSMNTAVDGILLEFELASRLFSRCVQAISPPPLPWLLHYPLF</sequence>
<dbReference type="Proteomes" id="UP000013827">
    <property type="component" value="Unassembled WGS sequence"/>
</dbReference>
<dbReference type="EnsemblProtists" id="EOD19682">
    <property type="protein sequence ID" value="EOD19682"/>
    <property type="gene ID" value="EMIHUDRAFT_242720"/>
</dbReference>
<dbReference type="PaxDb" id="2903-EOD19682"/>
<name>A0A0D3J847_EMIH1</name>
<keyword evidence="1" id="KW-1133">Transmembrane helix</keyword>
<evidence type="ECO:0000313" key="2">
    <source>
        <dbReference type="EnsemblProtists" id="EOD19682"/>
    </source>
</evidence>
<dbReference type="RefSeq" id="XP_005774997.1">
    <property type="nucleotide sequence ID" value="XM_005774940.1"/>
</dbReference>
<keyword evidence="1" id="KW-0472">Membrane</keyword>
<dbReference type="GeneID" id="17265229"/>
<dbReference type="GeneID" id="17268111"/>
<feature type="transmembrane region" description="Helical" evidence="1">
    <location>
        <begin position="35"/>
        <end position="52"/>
    </location>
</feature>
<reference evidence="3" key="1">
    <citation type="journal article" date="2013" name="Nature">
        <title>Pan genome of the phytoplankton Emiliania underpins its global distribution.</title>
        <authorList>
            <person name="Read B.A."/>
            <person name="Kegel J."/>
            <person name="Klute M.J."/>
            <person name="Kuo A."/>
            <person name="Lefebvre S.C."/>
            <person name="Maumus F."/>
            <person name="Mayer C."/>
            <person name="Miller J."/>
            <person name="Monier A."/>
            <person name="Salamov A."/>
            <person name="Young J."/>
            <person name="Aguilar M."/>
            <person name="Claverie J.M."/>
            <person name="Frickenhaus S."/>
            <person name="Gonzalez K."/>
            <person name="Herman E.K."/>
            <person name="Lin Y.C."/>
            <person name="Napier J."/>
            <person name="Ogata H."/>
            <person name="Sarno A.F."/>
            <person name="Shmutz J."/>
            <person name="Schroeder D."/>
            <person name="de Vargas C."/>
            <person name="Verret F."/>
            <person name="von Dassow P."/>
            <person name="Valentin K."/>
            <person name="Van de Peer Y."/>
            <person name="Wheeler G."/>
            <person name="Dacks J.B."/>
            <person name="Delwiche C.F."/>
            <person name="Dyhrman S.T."/>
            <person name="Glockner G."/>
            <person name="John U."/>
            <person name="Richards T."/>
            <person name="Worden A.Z."/>
            <person name="Zhang X."/>
            <person name="Grigoriev I.V."/>
            <person name="Allen A.E."/>
            <person name="Bidle K."/>
            <person name="Borodovsky M."/>
            <person name="Bowler C."/>
            <person name="Brownlee C."/>
            <person name="Cock J.M."/>
            <person name="Elias M."/>
            <person name="Gladyshev V.N."/>
            <person name="Groth M."/>
            <person name="Guda C."/>
            <person name="Hadaegh A."/>
            <person name="Iglesias-Rodriguez M.D."/>
            <person name="Jenkins J."/>
            <person name="Jones B.M."/>
            <person name="Lawson T."/>
            <person name="Leese F."/>
            <person name="Lindquist E."/>
            <person name="Lobanov A."/>
            <person name="Lomsadze A."/>
            <person name="Malik S.B."/>
            <person name="Marsh M.E."/>
            <person name="Mackinder L."/>
            <person name="Mock T."/>
            <person name="Mueller-Roeber B."/>
            <person name="Pagarete A."/>
            <person name="Parker M."/>
            <person name="Probert I."/>
            <person name="Quesneville H."/>
            <person name="Raines C."/>
            <person name="Rensing S.A."/>
            <person name="Riano-Pachon D.M."/>
            <person name="Richier S."/>
            <person name="Rokitta S."/>
            <person name="Shiraiwa Y."/>
            <person name="Soanes D.M."/>
            <person name="van der Giezen M."/>
            <person name="Wahlund T.M."/>
            <person name="Williams B."/>
            <person name="Wilson W."/>
            <person name="Wolfe G."/>
            <person name="Wurch L.L."/>
        </authorList>
    </citation>
    <scope>NUCLEOTIDE SEQUENCE</scope>
</reference>
<feature type="transmembrane region" description="Helical" evidence="1">
    <location>
        <begin position="64"/>
        <end position="93"/>
    </location>
</feature>
<proteinExistence type="predicted"/>
<evidence type="ECO:0000256" key="1">
    <source>
        <dbReference type="SAM" id="Phobius"/>
    </source>
</evidence>
<keyword evidence="3" id="KW-1185">Reference proteome</keyword>
<organism evidence="2 3">
    <name type="scientific">Emiliania huxleyi (strain CCMP1516)</name>
    <dbReference type="NCBI Taxonomy" id="280463"/>
    <lineage>
        <taxon>Eukaryota</taxon>
        <taxon>Haptista</taxon>
        <taxon>Haptophyta</taxon>
        <taxon>Prymnesiophyceae</taxon>
        <taxon>Isochrysidales</taxon>
        <taxon>Noelaerhabdaceae</taxon>
        <taxon>Emiliania</taxon>
    </lineage>
</organism>
<reference evidence="2" key="2">
    <citation type="submission" date="2024-10" db="UniProtKB">
        <authorList>
            <consortium name="EnsemblProtists"/>
        </authorList>
    </citation>
    <scope>IDENTIFICATION</scope>
</reference>
<dbReference type="HOGENOM" id="CLU_122614_0_0_1"/>
<dbReference type="AlphaFoldDB" id="A0A0D3J847"/>
<evidence type="ECO:0000313" key="3">
    <source>
        <dbReference type="Proteomes" id="UP000013827"/>
    </source>
</evidence>
<accession>A0A0D3J847</accession>
<dbReference type="EnsemblProtists" id="EOD22568">
    <property type="protein sequence ID" value="EOD22568"/>
    <property type="gene ID" value="EMIHUDRAFT_240153"/>
</dbReference>
<dbReference type="KEGG" id="ehx:EMIHUDRAFT_242720"/>
<protein>
    <submittedName>
        <fullName evidence="2">Uncharacterized protein</fullName>
    </submittedName>
</protein>
<keyword evidence="1" id="KW-0812">Transmembrane</keyword>
<dbReference type="KEGG" id="ehx:EMIHUDRAFT_240153"/>
<dbReference type="RefSeq" id="XP_005772111.1">
    <property type="nucleotide sequence ID" value="XM_005772054.1"/>
</dbReference>